<keyword evidence="1" id="KW-0547">Nucleotide-binding</keyword>
<evidence type="ECO:0000313" key="7">
    <source>
        <dbReference type="Proteomes" id="UP000076603"/>
    </source>
</evidence>
<comment type="caution">
    <text evidence="6">The sequence shown here is derived from an EMBL/GenBank/DDBJ whole genome shotgun (WGS) entry which is preliminary data.</text>
</comment>
<dbReference type="SUPFAM" id="SSF48334">
    <property type="entry name" value="DNA repair protein MutS, domain III"/>
    <property type="match status" value="1"/>
</dbReference>
<dbReference type="InterPro" id="IPR000432">
    <property type="entry name" value="DNA_mismatch_repair_MutS_C"/>
</dbReference>
<keyword evidence="4" id="KW-0812">Transmembrane</keyword>
<dbReference type="AlphaFoldDB" id="A0A161X8M9"/>
<evidence type="ECO:0000256" key="1">
    <source>
        <dbReference type="ARBA" id="ARBA00022741"/>
    </source>
</evidence>
<evidence type="ECO:0000313" key="6">
    <source>
        <dbReference type="EMBL" id="KZL90546.1"/>
    </source>
</evidence>
<dbReference type="CDD" id="cd03283">
    <property type="entry name" value="ABC_MutS-like"/>
    <property type="match status" value="1"/>
</dbReference>
<gene>
    <name evidence="6" type="primary">mutS_2</name>
    <name evidence="6" type="ORF">CLMAG_43180</name>
</gene>
<name>A0A161X8M9_9CLOT</name>
<dbReference type="InterPro" id="IPR036187">
    <property type="entry name" value="DNA_mismatch_repair_MutS_sf"/>
</dbReference>
<reference evidence="6 7" key="1">
    <citation type="submission" date="2016-04" db="EMBL/GenBank/DDBJ databases">
        <title>Genome sequence of Clostridium magnum DSM 2767.</title>
        <authorList>
            <person name="Poehlein A."/>
            <person name="Uhlig R."/>
            <person name="Fischer R."/>
            <person name="Bahl H."/>
            <person name="Daniel R."/>
        </authorList>
    </citation>
    <scope>NUCLEOTIDE SEQUENCE [LARGE SCALE GENOMIC DNA]</scope>
    <source>
        <strain evidence="6 7">DSM 2767</strain>
    </source>
</reference>
<keyword evidence="4" id="KW-0472">Membrane</keyword>
<dbReference type="FunFam" id="3.40.50.300:FF:001552">
    <property type="entry name" value="Mismatch repair ATPase (MutS family)"/>
    <property type="match status" value="1"/>
</dbReference>
<keyword evidence="3" id="KW-0238">DNA-binding</keyword>
<organism evidence="6 7">
    <name type="scientific">Clostridium magnum DSM 2767</name>
    <dbReference type="NCBI Taxonomy" id="1121326"/>
    <lineage>
        <taxon>Bacteria</taxon>
        <taxon>Bacillati</taxon>
        <taxon>Bacillota</taxon>
        <taxon>Clostridia</taxon>
        <taxon>Eubacteriales</taxon>
        <taxon>Clostridiaceae</taxon>
        <taxon>Clostridium</taxon>
    </lineage>
</organism>
<dbReference type="InterPro" id="IPR027417">
    <property type="entry name" value="P-loop_NTPase"/>
</dbReference>
<evidence type="ECO:0000259" key="5">
    <source>
        <dbReference type="SMART" id="SM00534"/>
    </source>
</evidence>
<dbReference type="Gene3D" id="1.10.1420.10">
    <property type="match status" value="1"/>
</dbReference>
<dbReference type="SMART" id="SM00534">
    <property type="entry name" value="MUTSac"/>
    <property type="match status" value="1"/>
</dbReference>
<evidence type="ECO:0000256" key="2">
    <source>
        <dbReference type="ARBA" id="ARBA00022840"/>
    </source>
</evidence>
<dbReference type="GO" id="GO:0006298">
    <property type="term" value="P:mismatch repair"/>
    <property type="evidence" value="ECO:0007669"/>
    <property type="project" value="InterPro"/>
</dbReference>
<evidence type="ECO:0000256" key="3">
    <source>
        <dbReference type="ARBA" id="ARBA00023125"/>
    </source>
</evidence>
<keyword evidence="4" id="KW-1133">Transmembrane helix</keyword>
<dbReference type="GO" id="GO:0005829">
    <property type="term" value="C:cytosol"/>
    <property type="evidence" value="ECO:0007669"/>
    <property type="project" value="TreeGrafter"/>
</dbReference>
<dbReference type="Gene3D" id="3.40.50.300">
    <property type="entry name" value="P-loop containing nucleotide triphosphate hydrolases"/>
    <property type="match status" value="1"/>
</dbReference>
<proteinExistence type="predicted"/>
<dbReference type="PATRIC" id="fig|1121326.3.peg.4380"/>
<dbReference type="Pfam" id="PF00488">
    <property type="entry name" value="MutS_V"/>
    <property type="match status" value="1"/>
</dbReference>
<keyword evidence="2" id="KW-0067">ATP-binding</keyword>
<dbReference type="EMBL" id="LWAE01000005">
    <property type="protein sequence ID" value="KZL90546.1"/>
    <property type="molecule type" value="Genomic_DNA"/>
</dbReference>
<protein>
    <submittedName>
        <fullName evidence="6">DNA mismatch repair protein MutS</fullName>
    </submittedName>
</protein>
<dbReference type="SUPFAM" id="SSF52540">
    <property type="entry name" value="P-loop containing nucleoside triphosphate hydrolases"/>
    <property type="match status" value="1"/>
</dbReference>
<dbReference type="Proteomes" id="UP000076603">
    <property type="component" value="Unassembled WGS sequence"/>
</dbReference>
<dbReference type="PANTHER" id="PTHR11361">
    <property type="entry name" value="DNA MISMATCH REPAIR PROTEIN MUTS FAMILY MEMBER"/>
    <property type="match status" value="1"/>
</dbReference>
<dbReference type="InterPro" id="IPR045076">
    <property type="entry name" value="MutS"/>
</dbReference>
<keyword evidence="7" id="KW-1185">Reference proteome</keyword>
<feature type="domain" description="DNA mismatch repair proteins mutS family" evidence="5">
    <location>
        <begin position="421"/>
        <end position="598"/>
    </location>
</feature>
<dbReference type="GO" id="GO:0030983">
    <property type="term" value="F:mismatched DNA binding"/>
    <property type="evidence" value="ECO:0007669"/>
    <property type="project" value="InterPro"/>
</dbReference>
<feature type="transmembrane region" description="Helical" evidence="4">
    <location>
        <begin position="215"/>
        <end position="233"/>
    </location>
</feature>
<feature type="transmembrane region" description="Helical" evidence="4">
    <location>
        <begin position="26"/>
        <end position="43"/>
    </location>
</feature>
<dbReference type="GO" id="GO:0005524">
    <property type="term" value="F:ATP binding"/>
    <property type="evidence" value="ECO:0007669"/>
    <property type="project" value="UniProtKB-KW"/>
</dbReference>
<accession>A0A161X8M9</accession>
<evidence type="ECO:0000256" key="4">
    <source>
        <dbReference type="SAM" id="Phobius"/>
    </source>
</evidence>
<feature type="transmembrane region" description="Helical" evidence="4">
    <location>
        <begin position="55"/>
        <end position="75"/>
    </location>
</feature>
<dbReference type="STRING" id="1121326.CLMAG_43180"/>
<dbReference type="GO" id="GO:0140664">
    <property type="term" value="F:ATP-dependent DNA damage sensor activity"/>
    <property type="evidence" value="ECO:0007669"/>
    <property type="project" value="InterPro"/>
</dbReference>
<dbReference type="RefSeq" id="WP_066626835.1">
    <property type="nucleotide sequence ID" value="NZ_FQXL01000011.1"/>
</dbReference>
<dbReference type="OrthoDB" id="9802448at2"/>
<sequence>MLTDKFTTKIKKHEENVLKYKKQSSVIGNIRLLAIAISIYYTYITIKLNYNSKYLFITILAYTSFIALVVCHRVIKNKIDFSKGIIRINNKYLSRINGSWIDFKDIGEEFIDSNHRYSSDLDIVGKESLFQLINTTNTPKGRNNLAKLLLDPDCKEKEIISRQEAIKELQNKLDLCQQMEYTTGKHKDKLKNPQKLIEYSQDNTLLIKSKKTKNIIYVLPLITVPLSAAILLFKIKELYVLVVAATIIQFLIWAVGILKINYILQSVDYFKYNLNTYVNILKLLEKEEFKSDELKNLKLKLFGEKHSSMVAIKELDKVLDRINLRYNGILYILLNTILLWDYQCVFSLESWKEKYGCKIADWLEAIGKFESLMSLSVLMHINKDICFPKIHTSDLVLAAKDLGHPLLNSNDRVVNDLDMKNSIFIISGSNMSGKTTFLRTIGINLVLAYSGAPVCAKEMNCSLLNIFTSMRINDDLKNGISTFYAELMRIKAIIDYSSKKKEMIFLIDEIFRGTNSLDRIIGAKNVLANLNAAGVIGALTTHDLELCVLDKHNRIKNYHFSENYKNNKIFFDYKIKIGKSTTTNAKYLMNIVGIKIIEE</sequence>
<feature type="transmembrane region" description="Helical" evidence="4">
    <location>
        <begin position="239"/>
        <end position="264"/>
    </location>
</feature>
<dbReference type="PANTHER" id="PTHR11361:SF99">
    <property type="entry name" value="DNA MISMATCH REPAIR PROTEIN"/>
    <property type="match status" value="1"/>
</dbReference>